<evidence type="ECO:0000313" key="22">
    <source>
        <dbReference type="EMBL" id="NLR22373.1"/>
    </source>
</evidence>
<evidence type="ECO:0000256" key="17">
    <source>
        <dbReference type="SAM" id="Phobius"/>
    </source>
</evidence>
<keyword evidence="25" id="KW-1185">Reference proteome</keyword>
<organism evidence="22 24">
    <name type="scientific">Pseudoalteromonas maricaloris</name>
    <dbReference type="NCBI Taxonomy" id="184924"/>
    <lineage>
        <taxon>Bacteria</taxon>
        <taxon>Pseudomonadati</taxon>
        <taxon>Pseudomonadota</taxon>
        <taxon>Gammaproteobacteria</taxon>
        <taxon>Alteromonadales</taxon>
        <taxon>Pseudoalteromonadaceae</taxon>
        <taxon>Pseudoalteromonas</taxon>
    </lineage>
</organism>
<dbReference type="FunFam" id="3.30.565.10:FF:000010">
    <property type="entry name" value="Sensor histidine kinase RcsC"/>
    <property type="match status" value="1"/>
</dbReference>
<dbReference type="SMART" id="SM00304">
    <property type="entry name" value="HAMP"/>
    <property type="match status" value="1"/>
</dbReference>
<reference evidence="23 25" key="2">
    <citation type="submission" date="2023-10" db="EMBL/GenBank/DDBJ databases">
        <title>To unveil natural product biosynthetic capacity in Pseudoalteromonas.</title>
        <authorList>
            <person name="Wang J."/>
        </authorList>
    </citation>
    <scope>NUCLEOTIDE SEQUENCE [LARGE SCALE GENOMIC DNA]</scope>
    <source>
        <strain evidence="23 25">DSM 15914</strain>
    </source>
</reference>
<evidence type="ECO:0000313" key="25">
    <source>
        <dbReference type="Proteomes" id="UP001304419"/>
    </source>
</evidence>
<evidence type="ECO:0000256" key="3">
    <source>
        <dbReference type="ARBA" id="ARBA00012438"/>
    </source>
</evidence>
<feature type="domain" description="Histidine kinase" evidence="18">
    <location>
        <begin position="414"/>
        <end position="632"/>
    </location>
</feature>
<dbReference type="InterPro" id="IPR036641">
    <property type="entry name" value="HPT_dom_sf"/>
</dbReference>
<dbReference type="RefSeq" id="WP_193522060.1">
    <property type="nucleotide sequence ID" value="NZ_CBCSDF010000011.1"/>
</dbReference>
<dbReference type="InterPro" id="IPR001789">
    <property type="entry name" value="Sig_transdc_resp-reg_receiver"/>
</dbReference>
<dbReference type="PROSITE" id="PS50109">
    <property type="entry name" value="HIS_KIN"/>
    <property type="match status" value="1"/>
</dbReference>
<dbReference type="Gene3D" id="1.10.287.130">
    <property type="match status" value="1"/>
</dbReference>
<feature type="domain" description="HPt" evidence="21">
    <location>
        <begin position="794"/>
        <end position="887"/>
    </location>
</feature>
<keyword evidence="8" id="KW-0547">Nucleotide-binding</keyword>
<dbReference type="PANTHER" id="PTHR45339:SF1">
    <property type="entry name" value="HYBRID SIGNAL TRANSDUCTION HISTIDINE KINASE J"/>
    <property type="match status" value="1"/>
</dbReference>
<dbReference type="PROSITE" id="PS50110">
    <property type="entry name" value="RESPONSE_REGULATORY"/>
    <property type="match status" value="1"/>
</dbReference>
<comment type="catalytic activity">
    <reaction evidence="1">
        <text>ATP + protein L-histidine = ADP + protein N-phospho-L-histidine.</text>
        <dbReference type="EC" id="2.7.13.3"/>
    </reaction>
</comment>
<feature type="domain" description="HAMP" evidence="20">
    <location>
        <begin position="315"/>
        <end position="367"/>
    </location>
</feature>
<keyword evidence="12" id="KW-0902">Two-component regulatory system</keyword>
<protein>
    <recommendedName>
        <fullName evidence="3">histidine kinase</fullName>
        <ecNumber evidence="3">2.7.13.3</ecNumber>
    </recommendedName>
</protein>
<dbReference type="EC" id="2.7.13.3" evidence="3"/>
<dbReference type="InterPro" id="IPR011006">
    <property type="entry name" value="CheY-like_superfamily"/>
</dbReference>
<accession>A0A8I2KQX2</accession>
<dbReference type="InterPro" id="IPR003661">
    <property type="entry name" value="HisK_dim/P_dom"/>
</dbReference>
<dbReference type="SUPFAM" id="SSF55874">
    <property type="entry name" value="ATPase domain of HSP90 chaperone/DNA topoisomerase II/histidine kinase"/>
    <property type="match status" value="1"/>
</dbReference>
<keyword evidence="4" id="KW-1003">Cell membrane</keyword>
<dbReference type="EMBL" id="WEIA01000008">
    <property type="protein sequence ID" value="NLR22373.1"/>
    <property type="molecule type" value="Genomic_DNA"/>
</dbReference>
<feature type="transmembrane region" description="Helical" evidence="17">
    <location>
        <begin position="290"/>
        <end position="313"/>
    </location>
</feature>
<evidence type="ECO:0000259" key="21">
    <source>
        <dbReference type="PROSITE" id="PS50894"/>
    </source>
</evidence>
<feature type="modified residue" description="4-aspartylphosphate" evidence="15">
    <location>
        <position position="714"/>
    </location>
</feature>
<dbReference type="InterPro" id="IPR036097">
    <property type="entry name" value="HisK_dim/P_sf"/>
</dbReference>
<evidence type="ECO:0000256" key="8">
    <source>
        <dbReference type="ARBA" id="ARBA00022741"/>
    </source>
</evidence>
<dbReference type="Proteomes" id="UP001304419">
    <property type="component" value="Chromosome 1"/>
</dbReference>
<evidence type="ECO:0000259" key="19">
    <source>
        <dbReference type="PROSITE" id="PS50110"/>
    </source>
</evidence>
<dbReference type="SMART" id="SM00073">
    <property type="entry name" value="HPT"/>
    <property type="match status" value="1"/>
</dbReference>
<dbReference type="InterPro" id="IPR003594">
    <property type="entry name" value="HATPase_dom"/>
</dbReference>
<keyword evidence="10 23" id="KW-0067">ATP-binding</keyword>
<evidence type="ECO:0000256" key="5">
    <source>
        <dbReference type="ARBA" id="ARBA00022553"/>
    </source>
</evidence>
<keyword evidence="5 15" id="KW-0597">Phosphoprotein</keyword>
<keyword evidence="9" id="KW-0418">Kinase</keyword>
<dbReference type="CDD" id="cd17546">
    <property type="entry name" value="REC_hyHK_CKI1_RcsC-like"/>
    <property type="match status" value="1"/>
</dbReference>
<feature type="modified residue" description="Phosphohistidine" evidence="14">
    <location>
        <position position="833"/>
    </location>
</feature>
<dbReference type="InterPro" id="IPR036890">
    <property type="entry name" value="HATPase_C_sf"/>
</dbReference>
<dbReference type="SUPFAM" id="SSF158472">
    <property type="entry name" value="HAMP domain-like"/>
    <property type="match status" value="1"/>
</dbReference>
<feature type="coiled-coil region" evidence="16">
    <location>
        <begin position="362"/>
        <end position="407"/>
    </location>
</feature>
<evidence type="ECO:0000256" key="10">
    <source>
        <dbReference type="ARBA" id="ARBA00022840"/>
    </source>
</evidence>
<dbReference type="PANTHER" id="PTHR45339">
    <property type="entry name" value="HYBRID SIGNAL TRANSDUCTION HISTIDINE KINASE J"/>
    <property type="match status" value="1"/>
</dbReference>
<dbReference type="SMART" id="SM00448">
    <property type="entry name" value="REC"/>
    <property type="match status" value="1"/>
</dbReference>
<evidence type="ECO:0000256" key="14">
    <source>
        <dbReference type="PROSITE-ProRule" id="PRU00110"/>
    </source>
</evidence>
<dbReference type="Pfam" id="PF00672">
    <property type="entry name" value="HAMP"/>
    <property type="match status" value="1"/>
</dbReference>
<dbReference type="GO" id="GO:0005524">
    <property type="term" value="F:ATP binding"/>
    <property type="evidence" value="ECO:0007669"/>
    <property type="project" value="UniProtKB-KW"/>
</dbReference>
<dbReference type="CDD" id="cd06225">
    <property type="entry name" value="HAMP"/>
    <property type="match status" value="1"/>
</dbReference>
<reference evidence="22" key="1">
    <citation type="submission" date="2019-10" db="EMBL/GenBank/DDBJ databases">
        <authorList>
            <person name="Paulsen S."/>
        </authorList>
    </citation>
    <scope>NUCLEOTIDE SEQUENCE</scope>
    <source>
        <strain evidence="22">LMG 19692</strain>
    </source>
</reference>
<dbReference type="SUPFAM" id="SSF52172">
    <property type="entry name" value="CheY-like"/>
    <property type="match status" value="1"/>
</dbReference>
<keyword evidence="6" id="KW-0808">Transferase</keyword>
<evidence type="ECO:0000313" key="23">
    <source>
        <dbReference type="EMBL" id="WOX27981.1"/>
    </source>
</evidence>
<dbReference type="PROSITE" id="PS50885">
    <property type="entry name" value="HAMP"/>
    <property type="match status" value="1"/>
</dbReference>
<evidence type="ECO:0000256" key="13">
    <source>
        <dbReference type="ARBA" id="ARBA00023136"/>
    </source>
</evidence>
<evidence type="ECO:0000256" key="2">
    <source>
        <dbReference type="ARBA" id="ARBA00004651"/>
    </source>
</evidence>
<name>A0A8I2KQX2_9GAMM</name>
<dbReference type="GO" id="GO:0000155">
    <property type="term" value="F:phosphorelay sensor kinase activity"/>
    <property type="evidence" value="ECO:0007669"/>
    <property type="project" value="InterPro"/>
</dbReference>
<dbReference type="Proteomes" id="UP000646877">
    <property type="component" value="Unassembled WGS sequence"/>
</dbReference>
<dbReference type="CDD" id="cd00088">
    <property type="entry name" value="HPT"/>
    <property type="match status" value="1"/>
</dbReference>
<keyword evidence="11 17" id="KW-1133">Transmembrane helix</keyword>
<evidence type="ECO:0000256" key="1">
    <source>
        <dbReference type="ARBA" id="ARBA00000085"/>
    </source>
</evidence>
<dbReference type="Gene3D" id="6.10.340.10">
    <property type="match status" value="1"/>
</dbReference>
<dbReference type="Gene3D" id="3.40.50.2300">
    <property type="match status" value="1"/>
</dbReference>
<evidence type="ECO:0000256" key="12">
    <source>
        <dbReference type="ARBA" id="ARBA00023012"/>
    </source>
</evidence>
<proteinExistence type="predicted"/>
<dbReference type="SUPFAM" id="SSF47384">
    <property type="entry name" value="Homodimeric domain of signal transducing histidine kinase"/>
    <property type="match status" value="1"/>
</dbReference>
<dbReference type="SUPFAM" id="SSF103190">
    <property type="entry name" value="Sensory domain-like"/>
    <property type="match status" value="1"/>
</dbReference>
<dbReference type="Pfam" id="PF01627">
    <property type="entry name" value="Hpt"/>
    <property type="match status" value="1"/>
</dbReference>
<evidence type="ECO:0000256" key="4">
    <source>
        <dbReference type="ARBA" id="ARBA00022475"/>
    </source>
</evidence>
<dbReference type="InterPro" id="IPR005467">
    <property type="entry name" value="His_kinase_dom"/>
</dbReference>
<sequence length="893" mass="100450">MKTSKLSIRLLWYITPLVILPLLFLGGFTLTNVTSSTQKQAKLIVSRFVEQQQQKMFNYIEIYQSTTKLLSTSPVLSDFLNSTNLERMEKTKRLGALMDVFASYSEAYPDIISINLLSPNGRSSAFYSSNLGEAPNLYPFAKQIMQSNLRQHQFMVASSAGTQLYFVQQIYSVDYELKQPRQQGYIVVQVSPSLLSTSILEAPYDNTLNLLVSIDGEVLFSSDTNLIGHYLSASEIEEIGYIADLGQLDSTVIHSIDNVERMTYSAQLSGGYFYISTIPKSLLYRSGKTISLITALIVILSVVTLPILIFIVVRNLLLNPIELLGEASHRVGDGDLMVALPEHNSDEVGILFRDFNHMIGQIRTFQRELEDYKEHLEEKVEDRTKELEETNSKLEVAIVEAEQANQLKSRFLANMSHEIRTPLTAIMGFTEQLIQHPNSPTSKQHLDTILRNSKHLLELINNILDLSKIEAEKLDVEESEVLVMPLINDIESIIEPMTNEKLLNFSTEFILPLPDKLYTDITRLKQILLNIATNAVKFTEYGGVHLKVEFRPESEKFIFSIKDTGIGMSQNELERAFKPFEQADTTTTRRFGGTGLGLCISKNLAQLLGGDVHVQSQQGTGSLFSVEVSGNFKERSYSWLNALERPKQPDNSKTHIAAVKELDAKVLVAEDNPDNQELITLLLSNWGIVPDIANNGAEAVEMALVEDYQLILMDMQMPVMGGEEATQMLRHAAYDGPIIALTANVMKHDIDNHIKAGCDATLGKPIDKELLGKLLLEYLELQNDKSSSWDALLKTEKFLQISRNYVEKLPSQLVELQKLYDRQEWESLRALAHSIKGSAGCFGFMNIHEAAGELETSLQKTQNSNRHYYLLKLTEAMRYTLSIDQPTDNSHLG</sequence>
<evidence type="ECO:0000256" key="6">
    <source>
        <dbReference type="ARBA" id="ARBA00022679"/>
    </source>
</evidence>
<dbReference type="EMBL" id="CP137578">
    <property type="protein sequence ID" value="WOX27981.1"/>
    <property type="molecule type" value="Genomic_DNA"/>
</dbReference>
<keyword evidence="16" id="KW-0175">Coiled coil</keyword>
<evidence type="ECO:0000256" key="16">
    <source>
        <dbReference type="SAM" id="Coils"/>
    </source>
</evidence>
<keyword evidence="7 17" id="KW-0812">Transmembrane</keyword>
<evidence type="ECO:0000259" key="20">
    <source>
        <dbReference type="PROSITE" id="PS50885"/>
    </source>
</evidence>
<dbReference type="Gene3D" id="1.20.120.160">
    <property type="entry name" value="HPT domain"/>
    <property type="match status" value="1"/>
</dbReference>
<dbReference type="Pfam" id="PF00072">
    <property type="entry name" value="Response_reg"/>
    <property type="match status" value="1"/>
</dbReference>
<gene>
    <name evidence="22" type="ORF">F9Y85_13765</name>
    <name evidence="23" type="ORF">R5H13_15180</name>
</gene>
<evidence type="ECO:0000256" key="7">
    <source>
        <dbReference type="ARBA" id="ARBA00022692"/>
    </source>
</evidence>
<evidence type="ECO:0000256" key="15">
    <source>
        <dbReference type="PROSITE-ProRule" id="PRU00169"/>
    </source>
</evidence>
<dbReference type="Pfam" id="PF02518">
    <property type="entry name" value="HATPase_c"/>
    <property type="match status" value="1"/>
</dbReference>
<dbReference type="InterPro" id="IPR003660">
    <property type="entry name" value="HAMP_dom"/>
</dbReference>
<dbReference type="Pfam" id="PF00512">
    <property type="entry name" value="HisKA"/>
    <property type="match status" value="1"/>
</dbReference>
<evidence type="ECO:0000256" key="9">
    <source>
        <dbReference type="ARBA" id="ARBA00022777"/>
    </source>
</evidence>
<dbReference type="CDD" id="cd00082">
    <property type="entry name" value="HisKA"/>
    <property type="match status" value="1"/>
</dbReference>
<dbReference type="Gene3D" id="3.30.565.10">
    <property type="entry name" value="Histidine kinase-like ATPase, C-terminal domain"/>
    <property type="match status" value="1"/>
</dbReference>
<dbReference type="PROSITE" id="PS50894">
    <property type="entry name" value="HPT"/>
    <property type="match status" value="1"/>
</dbReference>
<evidence type="ECO:0000256" key="11">
    <source>
        <dbReference type="ARBA" id="ARBA00022989"/>
    </source>
</evidence>
<evidence type="ECO:0000313" key="24">
    <source>
        <dbReference type="Proteomes" id="UP000646877"/>
    </source>
</evidence>
<feature type="domain" description="Response regulatory" evidence="19">
    <location>
        <begin position="665"/>
        <end position="779"/>
    </location>
</feature>
<dbReference type="SMART" id="SM00388">
    <property type="entry name" value="HisKA"/>
    <property type="match status" value="1"/>
</dbReference>
<dbReference type="AlphaFoldDB" id="A0A8I2KQX2"/>
<evidence type="ECO:0000259" key="18">
    <source>
        <dbReference type="PROSITE" id="PS50109"/>
    </source>
</evidence>
<dbReference type="SUPFAM" id="SSF47226">
    <property type="entry name" value="Histidine-containing phosphotransfer domain, HPT domain"/>
    <property type="match status" value="1"/>
</dbReference>
<dbReference type="FunFam" id="1.10.287.130:FF:000004">
    <property type="entry name" value="Ethylene receptor 1"/>
    <property type="match status" value="1"/>
</dbReference>
<dbReference type="InterPro" id="IPR004358">
    <property type="entry name" value="Sig_transdc_His_kin-like_C"/>
</dbReference>
<dbReference type="InterPro" id="IPR029151">
    <property type="entry name" value="Sensor-like_sf"/>
</dbReference>
<dbReference type="SMART" id="SM00387">
    <property type="entry name" value="HATPase_c"/>
    <property type="match status" value="1"/>
</dbReference>
<keyword evidence="13 17" id="KW-0472">Membrane</keyword>
<dbReference type="InterPro" id="IPR008207">
    <property type="entry name" value="Sig_transdc_His_kin_Hpt_dom"/>
</dbReference>
<dbReference type="GO" id="GO:0005886">
    <property type="term" value="C:plasma membrane"/>
    <property type="evidence" value="ECO:0007669"/>
    <property type="project" value="UniProtKB-SubCell"/>
</dbReference>
<comment type="subcellular location">
    <subcellularLocation>
        <location evidence="2">Cell membrane</location>
        <topology evidence="2">Multi-pass membrane protein</topology>
    </subcellularLocation>
</comment>
<feature type="transmembrane region" description="Helical" evidence="17">
    <location>
        <begin position="12"/>
        <end position="33"/>
    </location>
</feature>
<dbReference type="PRINTS" id="PR00344">
    <property type="entry name" value="BCTRLSENSOR"/>
</dbReference>